<evidence type="ECO:0000256" key="2">
    <source>
        <dbReference type="ARBA" id="ARBA00023002"/>
    </source>
</evidence>
<accession>A0A7U5MLZ5</accession>
<keyword evidence="1" id="KW-0285">Flavoprotein</keyword>
<gene>
    <name evidence="5" type="ORF">MYCOZU2_03609</name>
</gene>
<dbReference type="PRINTS" id="PR00368">
    <property type="entry name" value="FADPNR"/>
</dbReference>
<evidence type="ECO:0000313" key="6">
    <source>
        <dbReference type="Proteomes" id="UP000198286"/>
    </source>
</evidence>
<reference evidence="5 6" key="1">
    <citation type="journal article" date="2017" name="Lancet Infect. Dis.">
        <title>Global outbreak of severe Mycobacterium chimaera disease after cardiac surgery: a molecular epidemiological study.</title>
        <authorList>
            <person name="van Ingen J."/>
            <person name="Kohl T."/>
            <person name="Kranzer K."/>
            <person name="Hasse B."/>
            <person name="Keller P."/>
            <person name="Szafranska A."/>
            <person name="Hillemann D."/>
            <person name="Chand M."/>
            <person name="Schreiber P."/>
            <person name="Sommerstein R."/>
            <person name="Berger C."/>
            <person name="Genoni M."/>
            <person name="Ruegg C."/>
            <person name="Troillet N."/>
            <person name="Widmer A.F."/>
            <person name="Becker S.L."/>
            <person name="Herrmann M."/>
            <person name="Eckmanns T."/>
            <person name="Haller S."/>
            <person name="Hoeller C."/>
            <person name="Debast S.B."/>
            <person name="Wolfhagen M.J."/>
            <person name="Hopman J."/>
            <person name="Kluytmans J."/>
            <person name="Langelaar M."/>
            <person name="Notermans D.W."/>
            <person name="ten Oever J."/>
            <person name="van den Barselaar P."/>
            <person name="Vonk A.B.A."/>
            <person name="Vos M.C."/>
            <person name="Ahmed N."/>
            <person name="Brown T."/>
            <person name="Crook D."/>
            <person name="Lamagni T."/>
            <person name="Phin N."/>
            <person name="Smith E.G."/>
            <person name="Zambon M."/>
            <person name="Serr A."/>
            <person name="Goetting T."/>
            <person name="Ebner W."/>
            <person name="Thuermer A."/>
            <person name="Utpatel C."/>
            <person name="Sproer C."/>
            <person name="Bunk B."/>
            <person name="Nubel U."/>
            <person name="Bloemberg G."/>
            <person name="Bottger E."/>
            <person name="Niemann S."/>
            <person name="Wagner D."/>
            <person name="Sax H."/>
        </authorList>
    </citation>
    <scope>NUCLEOTIDE SEQUENCE [LARGE SCALE GENOMIC DNA]</scope>
    <source>
        <strain evidence="5 6">ZUERICH-2</strain>
    </source>
</reference>
<sequence length="338" mass="35673">MSATPESLSLRPFSTFLPSAPAVPAPARIHDVVIVGSGPAGYTAGIYAARAQLDTVLIEGTSRGGALTTTTVVENYPGFREGTSGPLLVQDMCAQAKRFGAQLHPVDVDDFRLDGDVKTVAAAGKVWRSRAVILAMGSAPRALGIPGEKRLWGRGVSTTAKGAGLMLRDKDVAVVGGGDAAMEEALFLTGIARSITIVHHRDTFRASPLTTARVRAHDKVTVLTNTSVLAIRGRRWVTGLRLRQHVGGAERDLPVSAVIVAIGHGPRSELLVGIVDLDPHGYVLTRERTSRTSVDGVFAAGDLVDRRYRQAITAAASGCASSLDAERWLAKSALAQCR</sequence>
<dbReference type="PRINTS" id="PR00469">
    <property type="entry name" value="PNDRDTASEII"/>
</dbReference>
<dbReference type="InterPro" id="IPR023753">
    <property type="entry name" value="FAD/NAD-binding_dom"/>
</dbReference>
<dbReference type="GO" id="GO:0004791">
    <property type="term" value="F:thioredoxin-disulfide reductase (NADPH) activity"/>
    <property type="evidence" value="ECO:0007669"/>
    <property type="project" value="UniProtKB-EC"/>
</dbReference>
<evidence type="ECO:0000313" key="5">
    <source>
        <dbReference type="EMBL" id="ASL15991.1"/>
    </source>
</evidence>
<proteinExistence type="predicted"/>
<evidence type="ECO:0000259" key="4">
    <source>
        <dbReference type="Pfam" id="PF07992"/>
    </source>
</evidence>
<organism evidence="5 6">
    <name type="scientific">Mycobacterium intracellulare subsp. chimaera</name>
    <dbReference type="NCBI Taxonomy" id="222805"/>
    <lineage>
        <taxon>Bacteria</taxon>
        <taxon>Bacillati</taxon>
        <taxon>Actinomycetota</taxon>
        <taxon>Actinomycetes</taxon>
        <taxon>Mycobacteriales</taxon>
        <taxon>Mycobacteriaceae</taxon>
        <taxon>Mycobacterium</taxon>
        <taxon>Mycobacterium avium complex (MAC)</taxon>
    </lineage>
</organism>
<evidence type="ECO:0000256" key="3">
    <source>
        <dbReference type="ARBA" id="ARBA00048132"/>
    </source>
</evidence>
<dbReference type="EC" id="1.8.1.9" evidence="5"/>
<dbReference type="Pfam" id="PF07992">
    <property type="entry name" value="Pyr_redox_2"/>
    <property type="match status" value="1"/>
</dbReference>
<dbReference type="PANTHER" id="PTHR48105">
    <property type="entry name" value="THIOREDOXIN REDUCTASE 1-RELATED-RELATED"/>
    <property type="match status" value="1"/>
</dbReference>
<dbReference type="Proteomes" id="UP000198286">
    <property type="component" value="Chromosome"/>
</dbReference>
<protein>
    <submittedName>
        <fullName evidence="5">Thioredoxin reductase TrxB2</fullName>
        <ecNumber evidence="5">1.8.1.9</ecNumber>
    </submittedName>
</protein>
<evidence type="ECO:0000256" key="1">
    <source>
        <dbReference type="ARBA" id="ARBA00022630"/>
    </source>
</evidence>
<dbReference type="InterPro" id="IPR036188">
    <property type="entry name" value="FAD/NAD-bd_sf"/>
</dbReference>
<feature type="domain" description="FAD/NAD(P)-binding" evidence="4">
    <location>
        <begin position="30"/>
        <end position="318"/>
    </location>
</feature>
<dbReference type="InterPro" id="IPR050097">
    <property type="entry name" value="Ferredoxin-NADP_redctase_2"/>
</dbReference>
<dbReference type="Gene3D" id="3.50.50.60">
    <property type="entry name" value="FAD/NAD(P)-binding domain"/>
    <property type="match status" value="2"/>
</dbReference>
<keyword evidence="2 5" id="KW-0560">Oxidoreductase</keyword>
<dbReference type="EMBL" id="CP015267">
    <property type="protein sequence ID" value="ASL15991.1"/>
    <property type="molecule type" value="Genomic_DNA"/>
</dbReference>
<dbReference type="AlphaFoldDB" id="A0A7U5MLZ5"/>
<comment type="catalytic activity">
    <reaction evidence="3">
        <text>[thioredoxin]-dithiol + NADP(+) = [thioredoxin]-disulfide + NADPH + H(+)</text>
        <dbReference type="Rhea" id="RHEA:20345"/>
        <dbReference type="Rhea" id="RHEA-COMP:10698"/>
        <dbReference type="Rhea" id="RHEA-COMP:10700"/>
        <dbReference type="ChEBI" id="CHEBI:15378"/>
        <dbReference type="ChEBI" id="CHEBI:29950"/>
        <dbReference type="ChEBI" id="CHEBI:50058"/>
        <dbReference type="ChEBI" id="CHEBI:57783"/>
        <dbReference type="ChEBI" id="CHEBI:58349"/>
        <dbReference type="EC" id="1.8.1.9"/>
    </reaction>
</comment>
<name>A0A7U5MLZ5_MYCIT</name>
<dbReference type="SUPFAM" id="SSF51905">
    <property type="entry name" value="FAD/NAD(P)-binding domain"/>
    <property type="match status" value="1"/>
</dbReference>